<proteinExistence type="predicted"/>
<evidence type="ECO:0000256" key="2">
    <source>
        <dbReference type="SAM" id="Phobius"/>
    </source>
</evidence>
<dbReference type="EMBL" id="CP046056">
    <property type="protein sequence ID" value="QQD24071.1"/>
    <property type="molecule type" value="Genomic_DNA"/>
</dbReference>
<keyword evidence="2" id="KW-0472">Membrane</keyword>
<organism evidence="4 5">
    <name type="scientific">Venatoribacter cucullus</name>
    <dbReference type="NCBI Taxonomy" id="2661630"/>
    <lineage>
        <taxon>Bacteria</taxon>
        <taxon>Pseudomonadati</taxon>
        <taxon>Pseudomonadota</taxon>
        <taxon>Gammaproteobacteria</taxon>
        <taxon>Oceanospirillales</taxon>
        <taxon>Oceanospirillaceae</taxon>
        <taxon>Venatoribacter</taxon>
    </lineage>
</organism>
<dbReference type="RefSeq" id="WP_228346627.1">
    <property type="nucleotide sequence ID" value="NZ_CP046056.1"/>
</dbReference>
<keyword evidence="2" id="KW-0812">Transmembrane</keyword>
<feature type="compositionally biased region" description="Basic and acidic residues" evidence="1">
    <location>
        <begin position="131"/>
        <end position="146"/>
    </location>
</feature>
<feature type="transmembrane region" description="Helical" evidence="2">
    <location>
        <begin position="37"/>
        <end position="57"/>
    </location>
</feature>
<dbReference type="KEGG" id="vcw:GJQ55_06075"/>
<feature type="region of interest" description="Disordered" evidence="1">
    <location>
        <begin position="118"/>
        <end position="146"/>
    </location>
</feature>
<evidence type="ECO:0000259" key="3">
    <source>
        <dbReference type="Pfam" id="PF16537"/>
    </source>
</evidence>
<sequence>MSYILDALKKSEQQRASAQPVPAAVSLPVATAPARSALRGALVVLALLLSLLLIWWWPESATELAPQTVTATPPAPVAEPQTVLNSAEVADMPETRLPEAPPPVWVTADPSVTNEPAAVPELQPALPADSRLAESRPEESRPVEARVETRRLPPLQSLRRIPALMINSHIYSPLPEKRSVTINNRAWREGEPLAEGIFLQEITPQGIVLDVDGWPLPVSRQQGWQPVPQ</sequence>
<dbReference type="Proteomes" id="UP000596074">
    <property type="component" value="Chromosome"/>
</dbReference>
<keyword evidence="2" id="KW-1133">Transmembrane helix</keyword>
<dbReference type="Pfam" id="PF16537">
    <property type="entry name" value="T2SSB"/>
    <property type="match status" value="1"/>
</dbReference>
<evidence type="ECO:0000256" key="1">
    <source>
        <dbReference type="SAM" id="MobiDB-lite"/>
    </source>
</evidence>
<keyword evidence="5" id="KW-1185">Reference proteome</keyword>
<evidence type="ECO:0000313" key="4">
    <source>
        <dbReference type="EMBL" id="QQD24071.1"/>
    </source>
</evidence>
<accession>A0A9X7UZK4</accession>
<reference evidence="4 5" key="1">
    <citation type="submission" date="2019-11" db="EMBL/GenBank/DDBJ databases">
        <title>Venatorbacter sp. nov. a predator of Campylobacter and other Gram-negative bacteria.</title>
        <authorList>
            <person name="Saeedi A."/>
            <person name="Cummings N.J."/>
            <person name="Connerton I.F."/>
            <person name="Connerton P.L."/>
        </authorList>
    </citation>
    <scope>NUCLEOTIDE SEQUENCE [LARGE SCALE GENOMIC DNA]</scope>
    <source>
        <strain evidence="4">XL5</strain>
    </source>
</reference>
<evidence type="ECO:0000313" key="5">
    <source>
        <dbReference type="Proteomes" id="UP000596074"/>
    </source>
</evidence>
<gene>
    <name evidence="4" type="ORF">GJQ55_06075</name>
</gene>
<name>A0A9X7UZK4_9GAMM</name>
<feature type="domain" description="Type II secretion system protein GspB C-terminal" evidence="3">
    <location>
        <begin position="161"/>
        <end position="216"/>
    </location>
</feature>
<dbReference type="AlphaFoldDB" id="A0A9X7UZK4"/>
<dbReference type="GO" id="GO:0015627">
    <property type="term" value="C:type II protein secretion system complex"/>
    <property type="evidence" value="ECO:0007669"/>
    <property type="project" value="InterPro"/>
</dbReference>
<protein>
    <recommendedName>
        <fullName evidence="3">Type II secretion system protein GspB C-terminal domain-containing protein</fullName>
    </recommendedName>
</protein>
<dbReference type="InterPro" id="IPR032389">
    <property type="entry name" value="GspB_C"/>
</dbReference>